<reference evidence="2" key="1">
    <citation type="journal article" date="2017" name="Genome Biol.">
        <title>Comparative genomics reveals high biological diversity and specific adaptations in the industrially and medically important fungal genus Aspergillus.</title>
        <authorList>
            <person name="de Vries R.P."/>
            <person name="Riley R."/>
            <person name="Wiebenga A."/>
            <person name="Aguilar-Osorio G."/>
            <person name="Amillis S."/>
            <person name="Uchima C.A."/>
            <person name="Anderluh G."/>
            <person name="Asadollahi M."/>
            <person name="Askin M."/>
            <person name="Barry K."/>
            <person name="Battaglia E."/>
            <person name="Bayram O."/>
            <person name="Benocci T."/>
            <person name="Braus-Stromeyer S.A."/>
            <person name="Caldana C."/>
            <person name="Canovas D."/>
            <person name="Cerqueira G.C."/>
            <person name="Chen F."/>
            <person name="Chen W."/>
            <person name="Choi C."/>
            <person name="Clum A."/>
            <person name="Dos Santos R.A."/>
            <person name="Damasio A.R."/>
            <person name="Diallinas G."/>
            <person name="Emri T."/>
            <person name="Fekete E."/>
            <person name="Flipphi M."/>
            <person name="Freyberg S."/>
            <person name="Gallo A."/>
            <person name="Gournas C."/>
            <person name="Habgood R."/>
            <person name="Hainaut M."/>
            <person name="Harispe M.L."/>
            <person name="Henrissat B."/>
            <person name="Hilden K.S."/>
            <person name="Hope R."/>
            <person name="Hossain A."/>
            <person name="Karabika E."/>
            <person name="Karaffa L."/>
            <person name="Karanyi Z."/>
            <person name="Krasevec N."/>
            <person name="Kuo A."/>
            <person name="Kusch H."/>
            <person name="LaButti K."/>
            <person name="Lagendijk E.L."/>
            <person name="Lapidus A."/>
            <person name="Levasseur A."/>
            <person name="Lindquist E."/>
            <person name="Lipzen A."/>
            <person name="Logrieco A.F."/>
            <person name="MacCabe A."/>
            <person name="Maekelae M.R."/>
            <person name="Malavazi I."/>
            <person name="Melin P."/>
            <person name="Meyer V."/>
            <person name="Mielnichuk N."/>
            <person name="Miskei M."/>
            <person name="Molnar A.P."/>
            <person name="Mule G."/>
            <person name="Ngan C.Y."/>
            <person name="Orejas M."/>
            <person name="Orosz E."/>
            <person name="Ouedraogo J.P."/>
            <person name="Overkamp K.M."/>
            <person name="Park H.-S."/>
            <person name="Perrone G."/>
            <person name="Piumi F."/>
            <person name="Punt P.J."/>
            <person name="Ram A.F."/>
            <person name="Ramon A."/>
            <person name="Rauscher S."/>
            <person name="Record E."/>
            <person name="Riano-Pachon D.M."/>
            <person name="Robert V."/>
            <person name="Roehrig J."/>
            <person name="Ruller R."/>
            <person name="Salamov A."/>
            <person name="Salih N.S."/>
            <person name="Samson R.A."/>
            <person name="Sandor E."/>
            <person name="Sanguinetti M."/>
            <person name="Schuetze T."/>
            <person name="Sepcic K."/>
            <person name="Shelest E."/>
            <person name="Sherlock G."/>
            <person name="Sophianopoulou V."/>
            <person name="Squina F.M."/>
            <person name="Sun H."/>
            <person name="Susca A."/>
            <person name="Todd R.B."/>
            <person name="Tsang A."/>
            <person name="Unkles S.E."/>
            <person name="van de Wiele N."/>
            <person name="van Rossen-Uffink D."/>
            <person name="Oliveira J.V."/>
            <person name="Vesth T.C."/>
            <person name="Visser J."/>
            <person name="Yu J.-H."/>
            <person name="Zhou M."/>
            <person name="Andersen M.R."/>
            <person name="Archer D.B."/>
            <person name="Baker S.E."/>
            <person name="Benoit I."/>
            <person name="Brakhage A.A."/>
            <person name="Braus G.H."/>
            <person name="Fischer R."/>
            <person name="Frisvad J.C."/>
            <person name="Goldman G.H."/>
            <person name="Houbraken J."/>
            <person name="Oakley B."/>
            <person name="Pocsi I."/>
            <person name="Scazzocchio C."/>
            <person name="Seiboth B."/>
            <person name="vanKuyk P.A."/>
            <person name="Wortman J."/>
            <person name="Dyer P.S."/>
            <person name="Grigoriev I.V."/>
        </authorList>
    </citation>
    <scope>NUCLEOTIDE SEQUENCE [LARGE SCALE GENOMIC DNA]</scope>
    <source>
        <strain evidence="2">DTO 134E9</strain>
    </source>
</reference>
<dbReference type="RefSeq" id="XP_040686989.1">
    <property type="nucleotide sequence ID" value="XM_040832091.1"/>
</dbReference>
<proteinExistence type="predicted"/>
<keyword evidence="2" id="KW-1185">Reference proteome</keyword>
<organism evidence="1 2">
    <name type="scientific">Aspergillus wentii DTO 134E9</name>
    <dbReference type="NCBI Taxonomy" id="1073089"/>
    <lineage>
        <taxon>Eukaryota</taxon>
        <taxon>Fungi</taxon>
        <taxon>Dikarya</taxon>
        <taxon>Ascomycota</taxon>
        <taxon>Pezizomycotina</taxon>
        <taxon>Eurotiomycetes</taxon>
        <taxon>Eurotiomycetidae</taxon>
        <taxon>Eurotiales</taxon>
        <taxon>Aspergillaceae</taxon>
        <taxon>Aspergillus</taxon>
        <taxon>Aspergillus subgen. Cremei</taxon>
    </lineage>
</organism>
<name>A0A1L9REG8_ASPWE</name>
<dbReference type="Proteomes" id="UP000184383">
    <property type="component" value="Unassembled WGS sequence"/>
</dbReference>
<gene>
    <name evidence="1" type="ORF">ASPWEDRAFT_185713</name>
</gene>
<evidence type="ECO:0000313" key="1">
    <source>
        <dbReference type="EMBL" id="OJJ33312.1"/>
    </source>
</evidence>
<sequence length="287" mass="33812">MYVYHSKDTRFEREFLNLKTRTSLYRAIFKSDGSSAIPAGYHLSGIAHHILRTEQEEGVLRVPPNRNAGYIGQPSLSSKVIDVYPADFRTSRNYDKGLHGFTIHSRCWELIEHVFGPQVEKHLDLLVQALRLKWVGGAHELLSDTWYHYEYTRYRWDWTLQPIDIPSYLNDPMGTGETRSPCPSENHVYHSLPLEIKYLILDTLQREKDINGLLSGFEWYIPDSYWKGRFPREMGFEIGQIRWKEIDWPYIIENAKLITDSPSLQLRRRNVQFLRAVRVVFNRVLRA</sequence>
<accession>A0A1L9REG8</accession>
<dbReference type="EMBL" id="KV878214">
    <property type="protein sequence ID" value="OJJ33312.1"/>
    <property type="molecule type" value="Genomic_DNA"/>
</dbReference>
<dbReference type="GeneID" id="63747939"/>
<protein>
    <submittedName>
        <fullName evidence="1">Uncharacterized protein</fullName>
    </submittedName>
</protein>
<dbReference type="VEuPathDB" id="FungiDB:ASPWEDRAFT_185713"/>
<dbReference type="AlphaFoldDB" id="A0A1L9REG8"/>
<evidence type="ECO:0000313" key="2">
    <source>
        <dbReference type="Proteomes" id="UP000184383"/>
    </source>
</evidence>
<dbReference type="OrthoDB" id="4524525at2759"/>